<dbReference type="Pfam" id="PF06279">
    <property type="entry name" value="DUF1033"/>
    <property type="match status" value="1"/>
</dbReference>
<dbReference type="Proteomes" id="UP000254461">
    <property type="component" value="Unassembled WGS sequence"/>
</dbReference>
<dbReference type="RefSeq" id="WP_115250217.1">
    <property type="nucleotide sequence ID" value="NZ_UHFF01000002.1"/>
</dbReference>
<sequence length="121" mass="14867">MYQVIKMYGDWEPWWFIDGWQDDIVQEKSFDSWPAALAYFEEEWQRMKKSYPSYHSQKSLLATFWREDERRWCEDCDEELQQYHSLLLLKDRDIVPKHHYKSCFEQRNDCPQASLSCKLGI</sequence>
<keyword evidence="1" id="KW-0238">DNA-binding</keyword>
<evidence type="ECO:0000313" key="1">
    <source>
        <dbReference type="EMBL" id="SUN44376.1"/>
    </source>
</evidence>
<dbReference type="EMBL" id="UHFF01000002">
    <property type="protein sequence ID" value="SUN44376.1"/>
    <property type="molecule type" value="Genomic_DNA"/>
</dbReference>
<gene>
    <name evidence="1" type="ORF">NCTC12092_00052</name>
</gene>
<dbReference type="AlphaFoldDB" id="A0A380JM18"/>
<protein>
    <submittedName>
        <fullName evidence="1">DNA-binding protein</fullName>
    </submittedName>
</protein>
<dbReference type="GO" id="GO:0003677">
    <property type="term" value="F:DNA binding"/>
    <property type="evidence" value="ECO:0007669"/>
    <property type="project" value="UniProtKB-KW"/>
</dbReference>
<proteinExistence type="predicted"/>
<evidence type="ECO:0000313" key="2">
    <source>
        <dbReference type="Proteomes" id="UP000254461"/>
    </source>
</evidence>
<accession>A0A380JM18</accession>
<organism evidence="1 2">
    <name type="scientific">Streptococcus equi subsp. equi</name>
    <dbReference type="NCBI Taxonomy" id="148942"/>
    <lineage>
        <taxon>Bacteria</taxon>
        <taxon>Bacillati</taxon>
        <taxon>Bacillota</taxon>
        <taxon>Bacilli</taxon>
        <taxon>Lactobacillales</taxon>
        <taxon>Streptococcaceae</taxon>
        <taxon>Streptococcus</taxon>
    </lineage>
</organism>
<reference evidence="1 2" key="1">
    <citation type="submission" date="2018-06" db="EMBL/GenBank/DDBJ databases">
        <authorList>
            <consortium name="Pathogen Informatics"/>
            <person name="Doyle S."/>
        </authorList>
    </citation>
    <scope>NUCLEOTIDE SEQUENCE [LARGE SCALE GENOMIC DNA]</scope>
    <source>
        <strain evidence="1 2">NCTC12092</strain>
    </source>
</reference>
<dbReference type="InterPro" id="IPR010434">
    <property type="entry name" value="DUF1033"/>
</dbReference>
<name>A0A380JM18_9STRE</name>